<proteinExistence type="predicted"/>
<reference evidence="3" key="1">
    <citation type="journal article" date="2019" name="Int. J. Syst. Evol. Microbiol.">
        <title>The Global Catalogue of Microorganisms (GCM) 10K type strain sequencing project: providing services to taxonomists for standard genome sequencing and annotation.</title>
        <authorList>
            <consortium name="The Broad Institute Genomics Platform"/>
            <consortium name="The Broad Institute Genome Sequencing Center for Infectious Disease"/>
            <person name="Wu L."/>
            <person name="Ma J."/>
        </authorList>
    </citation>
    <scope>NUCLEOTIDE SEQUENCE [LARGE SCALE GENOMIC DNA]</scope>
    <source>
        <strain evidence="3">CGMCC 4.7152</strain>
    </source>
</reference>
<name>A0ABV9W4K7_9ACTN</name>
<keyword evidence="1" id="KW-0812">Transmembrane</keyword>
<dbReference type="RefSeq" id="WP_380120848.1">
    <property type="nucleotide sequence ID" value="NZ_JBHSIU010000041.1"/>
</dbReference>
<accession>A0ABV9W4K7</accession>
<organism evidence="2 3">
    <name type="scientific">Dactylosporangium cerinum</name>
    <dbReference type="NCBI Taxonomy" id="1434730"/>
    <lineage>
        <taxon>Bacteria</taxon>
        <taxon>Bacillati</taxon>
        <taxon>Actinomycetota</taxon>
        <taxon>Actinomycetes</taxon>
        <taxon>Micromonosporales</taxon>
        <taxon>Micromonosporaceae</taxon>
        <taxon>Dactylosporangium</taxon>
    </lineage>
</organism>
<evidence type="ECO:0000313" key="3">
    <source>
        <dbReference type="Proteomes" id="UP001595912"/>
    </source>
</evidence>
<dbReference type="Proteomes" id="UP001595912">
    <property type="component" value="Unassembled WGS sequence"/>
</dbReference>
<protein>
    <submittedName>
        <fullName evidence="2">Uncharacterized protein</fullName>
    </submittedName>
</protein>
<gene>
    <name evidence="2" type="ORF">ACFPIJ_32975</name>
</gene>
<keyword evidence="1" id="KW-0472">Membrane</keyword>
<keyword evidence="3" id="KW-1185">Reference proteome</keyword>
<sequence>MGDDASLTISTPPTPDAAPTRLAMLAAIGVIAAAASGAWAWTRNPGKHRTLPDMCAGVAAGVPGAVPGSCAWSAGGTSFTVTSTLFQRTRLRDAAERAEAQFRDERQGAINRSTDSGWPKAYREMPGIADEAFCLEQYDGRAYFVHCRVRDNNAILDLTAGWDDSTGPADRRDAVAQALTTFAPTAQRLMTDLVGRL</sequence>
<comment type="caution">
    <text evidence="2">The sequence shown here is derived from an EMBL/GenBank/DDBJ whole genome shotgun (WGS) entry which is preliminary data.</text>
</comment>
<feature type="transmembrane region" description="Helical" evidence="1">
    <location>
        <begin position="22"/>
        <end position="41"/>
    </location>
</feature>
<evidence type="ECO:0000256" key="1">
    <source>
        <dbReference type="SAM" id="Phobius"/>
    </source>
</evidence>
<dbReference type="EMBL" id="JBHSIU010000041">
    <property type="protein sequence ID" value="MFC5002631.1"/>
    <property type="molecule type" value="Genomic_DNA"/>
</dbReference>
<keyword evidence="1" id="KW-1133">Transmembrane helix</keyword>
<evidence type="ECO:0000313" key="2">
    <source>
        <dbReference type="EMBL" id="MFC5002631.1"/>
    </source>
</evidence>